<dbReference type="STRING" id="1444770.AF72_08015"/>
<feature type="compositionally biased region" description="Polar residues" evidence="1">
    <location>
        <begin position="67"/>
        <end position="76"/>
    </location>
</feature>
<protein>
    <recommendedName>
        <fullName evidence="2">Resolvase/invertase-type recombinase catalytic domain-containing protein</fullName>
    </recommendedName>
</protein>
<gene>
    <name evidence="3" type="ORF">AF72_08015</name>
</gene>
<dbReference type="PROSITE" id="PS51736">
    <property type="entry name" value="RECOMBINASES_3"/>
    <property type="match status" value="1"/>
</dbReference>
<comment type="caution">
    <text evidence="3">The sequence shown here is derived from an EMBL/GenBank/DDBJ whole genome shotgun (WGS) entry which is preliminary data.</text>
</comment>
<dbReference type="GO" id="GO:0003677">
    <property type="term" value="F:DNA binding"/>
    <property type="evidence" value="ECO:0007669"/>
    <property type="project" value="InterPro"/>
</dbReference>
<feature type="domain" description="Resolvase/invertase-type recombinase catalytic" evidence="2">
    <location>
        <begin position="1"/>
        <end position="76"/>
    </location>
</feature>
<dbReference type="EMBL" id="JDSQ01000012">
    <property type="protein sequence ID" value="EWS77946.1"/>
    <property type="molecule type" value="Genomic_DNA"/>
</dbReference>
<sequence>MSGTRADWPGLTRTLEMLREGDTLVVWKRDQLKSHWSTWLALCTSTLSSAETLPTASTPARCPVGSASMSSRTWLE</sequence>
<dbReference type="PATRIC" id="fig|1444770.3.peg.1898"/>
<evidence type="ECO:0000313" key="4">
    <source>
        <dbReference type="Proteomes" id="UP000020406"/>
    </source>
</evidence>
<reference evidence="3 4" key="1">
    <citation type="journal article" date="2014" name="Genome Announc.">
        <title>Draft Genome Sequence of Xylella fastidiosa Pear Leaf Scorch Strain in Taiwan.</title>
        <authorList>
            <person name="Su C.C."/>
            <person name="Deng W.L."/>
            <person name="Jan F.J."/>
            <person name="Chang C.J."/>
            <person name="Huang H."/>
            <person name="Chen J."/>
        </authorList>
    </citation>
    <scope>NUCLEOTIDE SEQUENCE [LARGE SCALE GENOMIC DNA]</scope>
    <source>
        <strain evidence="3 4">PLS229</strain>
    </source>
</reference>
<dbReference type="AlphaFoldDB" id="Z9JJD4"/>
<dbReference type="InterPro" id="IPR006119">
    <property type="entry name" value="Resolv_N"/>
</dbReference>
<dbReference type="Proteomes" id="UP000020406">
    <property type="component" value="Unassembled WGS sequence"/>
</dbReference>
<proteinExistence type="predicted"/>
<accession>Z9JJD4</accession>
<evidence type="ECO:0000313" key="3">
    <source>
        <dbReference type="EMBL" id="EWS77946.1"/>
    </source>
</evidence>
<dbReference type="InterPro" id="IPR036162">
    <property type="entry name" value="Resolvase-like_N_sf"/>
</dbReference>
<name>Z9JJD4_9GAMM</name>
<evidence type="ECO:0000256" key="1">
    <source>
        <dbReference type="SAM" id="MobiDB-lite"/>
    </source>
</evidence>
<evidence type="ECO:0000259" key="2">
    <source>
        <dbReference type="PROSITE" id="PS51736"/>
    </source>
</evidence>
<feature type="region of interest" description="Disordered" evidence="1">
    <location>
        <begin position="54"/>
        <end position="76"/>
    </location>
</feature>
<dbReference type="GO" id="GO:0000150">
    <property type="term" value="F:DNA strand exchange activity"/>
    <property type="evidence" value="ECO:0007669"/>
    <property type="project" value="InterPro"/>
</dbReference>
<organism evidence="3 4">
    <name type="scientific">Xylella taiwanensis</name>
    <dbReference type="NCBI Taxonomy" id="1444770"/>
    <lineage>
        <taxon>Bacteria</taxon>
        <taxon>Pseudomonadati</taxon>
        <taxon>Pseudomonadota</taxon>
        <taxon>Gammaproteobacteria</taxon>
        <taxon>Lysobacterales</taxon>
        <taxon>Lysobacteraceae</taxon>
        <taxon>Xylella</taxon>
    </lineage>
</organism>
<dbReference type="SUPFAM" id="SSF53041">
    <property type="entry name" value="Resolvase-like"/>
    <property type="match status" value="1"/>
</dbReference>